<feature type="domain" description="Glycosyltransferase 2-like" evidence="5">
    <location>
        <begin position="7"/>
        <end position="114"/>
    </location>
</feature>
<sequence length="371" mass="41909">MNLSIDVVIPSFRLDEKYILPMLRLRKPANVNIKFYLVADNPSLVPSPAIQSLVDHENVFLSVNPENLGSGLTRNNGMNAGNGDWILFLDDDVLVPDDLLETYARAAVQYPDEIGFIGLVNLPKPTTAFTKALTVSGSLDIFSIAGKKASFAWGATANMMIKRSAADNIQFTGKIPKTGGGEEVDFFLKIRERNQYRNYKTLPQAAVQHPWWNNEQPNYRKPFFYGVGNSWLGDLNPQYAYYDFPNTPETLLLSLLALAITGLLKPMWVGALLVFMAGVILIEIIASLIQTIKRSGTGNVQILMYVITLRIVYETGLLWGKLSRLRFGKIGERFHDNGIINKVYFYRSNTYKMVKWVLYPLLVIYILRHFV</sequence>
<comment type="similarity">
    <text evidence="1">Belongs to the glycosyltransferase 2 family.</text>
</comment>
<feature type="transmembrane region" description="Helical" evidence="4">
    <location>
        <begin position="353"/>
        <end position="370"/>
    </location>
</feature>
<evidence type="ECO:0000256" key="3">
    <source>
        <dbReference type="ARBA" id="ARBA00022679"/>
    </source>
</evidence>
<keyword evidence="2" id="KW-0328">Glycosyltransferase</keyword>
<evidence type="ECO:0000313" key="6">
    <source>
        <dbReference type="EMBL" id="SEM62672.1"/>
    </source>
</evidence>
<dbReference type="PANTHER" id="PTHR43179">
    <property type="entry name" value="RHAMNOSYLTRANSFERASE WBBL"/>
    <property type="match status" value="1"/>
</dbReference>
<reference evidence="6 7" key="1">
    <citation type="submission" date="2016-10" db="EMBL/GenBank/DDBJ databases">
        <authorList>
            <person name="de Groot N.N."/>
        </authorList>
    </citation>
    <scope>NUCLEOTIDE SEQUENCE [LARGE SCALE GENOMIC DNA]</scope>
    <source>
        <strain evidence="6 7">DSM 21039</strain>
    </source>
</reference>
<gene>
    <name evidence="6" type="ORF">SAMN04488505_105227</name>
</gene>
<keyword evidence="3 6" id="KW-0808">Transferase</keyword>
<evidence type="ECO:0000256" key="2">
    <source>
        <dbReference type="ARBA" id="ARBA00022676"/>
    </source>
</evidence>
<dbReference type="STRING" id="573321.SAMN04488505_105227"/>
<proteinExistence type="inferred from homology"/>
<dbReference type="InterPro" id="IPR029044">
    <property type="entry name" value="Nucleotide-diphossugar_trans"/>
</dbReference>
<keyword evidence="4" id="KW-0472">Membrane</keyword>
<dbReference type="Gene3D" id="3.90.550.10">
    <property type="entry name" value="Spore Coat Polysaccharide Biosynthesis Protein SpsA, Chain A"/>
    <property type="match status" value="1"/>
</dbReference>
<keyword evidence="7" id="KW-1185">Reference proteome</keyword>
<organism evidence="6 7">
    <name type="scientific">Chitinophaga rupis</name>
    <dbReference type="NCBI Taxonomy" id="573321"/>
    <lineage>
        <taxon>Bacteria</taxon>
        <taxon>Pseudomonadati</taxon>
        <taxon>Bacteroidota</taxon>
        <taxon>Chitinophagia</taxon>
        <taxon>Chitinophagales</taxon>
        <taxon>Chitinophagaceae</taxon>
        <taxon>Chitinophaga</taxon>
    </lineage>
</organism>
<dbReference type="RefSeq" id="WP_089916566.1">
    <property type="nucleotide sequence ID" value="NZ_FOBB01000005.1"/>
</dbReference>
<dbReference type="AlphaFoldDB" id="A0A1H7ZVI8"/>
<evidence type="ECO:0000256" key="4">
    <source>
        <dbReference type="SAM" id="Phobius"/>
    </source>
</evidence>
<keyword evidence="4" id="KW-1133">Transmembrane helix</keyword>
<dbReference type="PANTHER" id="PTHR43179:SF12">
    <property type="entry name" value="GALACTOFURANOSYLTRANSFERASE GLFT2"/>
    <property type="match status" value="1"/>
</dbReference>
<dbReference type="EMBL" id="FOBB01000005">
    <property type="protein sequence ID" value="SEM62672.1"/>
    <property type="molecule type" value="Genomic_DNA"/>
</dbReference>
<evidence type="ECO:0000256" key="1">
    <source>
        <dbReference type="ARBA" id="ARBA00006739"/>
    </source>
</evidence>
<dbReference type="InterPro" id="IPR001173">
    <property type="entry name" value="Glyco_trans_2-like"/>
</dbReference>
<dbReference type="Proteomes" id="UP000198984">
    <property type="component" value="Unassembled WGS sequence"/>
</dbReference>
<evidence type="ECO:0000313" key="7">
    <source>
        <dbReference type="Proteomes" id="UP000198984"/>
    </source>
</evidence>
<evidence type="ECO:0000259" key="5">
    <source>
        <dbReference type="Pfam" id="PF00535"/>
    </source>
</evidence>
<name>A0A1H7ZVI8_9BACT</name>
<keyword evidence="4" id="KW-0812">Transmembrane</keyword>
<dbReference type="GO" id="GO:0016757">
    <property type="term" value="F:glycosyltransferase activity"/>
    <property type="evidence" value="ECO:0007669"/>
    <property type="project" value="UniProtKB-KW"/>
</dbReference>
<dbReference type="OrthoDB" id="633659at2"/>
<dbReference type="SUPFAM" id="SSF53448">
    <property type="entry name" value="Nucleotide-diphospho-sugar transferases"/>
    <property type="match status" value="1"/>
</dbReference>
<feature type="transmembrane region" description="Helical" evidence="4">
    <location>
        <begin position="267"/>
        <end position="290"/>
    </location>
</feature>
<dbReference type="CDD" id="cd00761">
    <property type="entry name" value="Glyco_tranf_GTA_type"/>
    <property type="match status" value="1"/>
</dbReference>
<protein>
    <submittedName>
        <fullName evidence="6">Glycosyltransferase, GT2 family</fullName>
    </submittedName>
</protein>
<dbReference type="Pfam" id="PF00535">
    <property type="entry name" value="Glycos_transf_2"/>
    <property type="match status" value="1"/>
</dbReference>
<accession>A0A1H7ZVI8</accession>